<evidence type="ECO:0000313" key="2">
    <source>
        <dbReference type="Proteomes" id="UP000688947"/>
    </source>
</evidence>
<evidence type="ECO:0000313" key="1">
    <source>
        <dbReference type="EMBL" id="KAG6951181.1"/>
    </source>
</evidence>
<organism evidence="1 2">
    <name type="scientific">Phytophthora cactorum</name>
    <dbReference type="NCBI Taxonomy" id="29920"/>
    <lineage>
        <taxon>Eukaryota</taxon>
        <taxon>Sar</taxon>
        <taxon>Stramenopiles</taxon>
        <taxon>Oomycota</taxon>
        <taxon>Peronosporomycetes</taxon>
        <taxon>Peronosporales</taxon>
        <taxon>Peronosporaceae</taxon>
        <taxon>Phytophthora</taxon>
    </lineage>
</organism>
<name>A0A8T1U1L5_9STRA</name>
<dbReference type="EMBL" id="JAENGZ010001043">
    <property type="protein sequence ID" value="KAG6951181.1"/>
    <property type="molecule type" value="Genomic_DNA"/>
</dbReference>
<dbReference type="Proteomes" id="UP000688947">
    <property type="component" value="Unassembled WGS sequence"/>
</dbReference>
<protein>
    <submittedName>
        <fullName evidence="1">Uncharacterized protein</fullName>
    </submittedName>
</protein>
<accession>A0A8T1U1L5</accession>
<gene>
    <name evidence="1" type="ORF">JG687_00013779</name>
</gene>
<reference evidence="1" key="1">
    <citation type="submission" date="2021-01" db="EMBL/GenBank/DDBJ databases">
        <title>Phytophthora aleatoria, a newly-described species from Pinus radiata is distinct from Phytophthora cactorum isolates based on comparative genomics.</title>
        <authorList>
            <person name="Mcdougal R."/>
            <person name="Panda P."/>
            <person name="Williams N."/>
            <person name="Studholme D.J."/>
        </authorList>
    </citation>
    <scope>NUCLEOTIDE SEQUENCE</scope>
    <source>
        <strain evidence="1">NZFS 3830</strain>
    </source>
</reference>
<proteinExistence type="predicted"/>
<dbReference type="AlphaFoldDB" id="A0A8T1U1L5"/>
<sequence>MTGHTKGLATRISKAIANQKVIRVWYGLPQHDLIMNNCFETTLGENYMPSKHLQHNQANCSLRYKDGQHYCPNNVQCYASGSKPTNG</sequence>
<comment type="caution">
    <text evidence="1">The sequence shown here is derived from an EMBL/GenBank/DDBJ whole genome shotgun (WGS) entry which is preliminary data.</text>
</comment>